<name>A0A8S5TKD3_9CAUD</name>
<evidence type="ECO:0000313" key="1">
    <source>
        <dbReference type="EMBL" id="DAF63250.1"/>
    </source>
</evidence>
<reference evidence="1" key="1">
    <citation type="journal article" date="2021" name="Proc. Natl. Acad. Sci. U.S.A.">
        <title>A Catalog of Tens of Thousands of Viruses from Human Metagenomes Reveals Hidden Associations with Chronic Diseases.</title>
        <authorList>
            <person name="Tisza M.J."/>
            <person name="Buck C.B."/>
        </authorList>
    </citation>
    <scope>NUCLEOTIDE SEQUENCE</scope>
    <source>
        <strain evidence="1">CtXXl13</strain>
    </source>
</reference>
<dbReference type="EMBL" id="BK032836">
    <property type="protein sequence ID" value="DAF63250.1"/>
    <property type="molecule type" value="Genomic_DNA"/>
</dbReference>
<organism evidence="1">
    <name type="scientific">Myoviridae sp. ctXXl13</name>
    <dbReference type="NCBI Taxonomy" id="2827691"/>
    <lineage>
        <taxon>Viruses</taxon>
        <taxon>Duplodnaviria</taxon>
        <taxon>Heunggongvirae</taxon>
        <taxon>Uroviricota</taxon>
        <taxon>Caudoviricetes</taxon>
    </lineage>
</organism>
<proteinExistence type="predicted"/>
<accession>A0A8S5TKD3</accession>
<protein>
    <submittedName>
        <fullName evidence="1">Uncharacterized protein</fullName>
    </submittedName>
</protein>
<sequence>MMTVSEVRNSLKFYTDLYEICSNSDACAKYASYYSDSLEYLEVLLNNKKVSDMTDEVYQELLAELKRIQLDFLDLMIVS</sequence>